<name>A0A1T4QHR6_9BACT</name>
<reference evidence="4" key="1">
    <citation type="submission" date="2017-02" db="EMBL/GenBank/DDBJ databases">
        <authorList>
            <person name="Varghese N."/>
            <person name="Submissions S."/>
        </authorList>
    </citation>
    <scope>NUCLEOTIDE SEQUENCE [LARGE SCALE GENOMIC DNA]</scope>
    <source>
        <strain evidence="4">ATCC BAA-34</strain>
    </source>
</reference>
<keyword evidence="4" id="KW-1185">Reference proteome</keyword>
<evidence type="ECO:0000313" key="4">
    <source>
        <dbReference type="Proteomes" id="UP000190102"/>
    </source>
</evidence>
<proteinExistence type="predicted"/>
<dbReference type="PANTHER" id="PTHR46401">
    <property type="entry name" value="GLYCOSYLTRANSFERASE WBBK-RELATED"/>
    <property type="match status" value="1"/>
</dbReference>
<dbReference type="GO" id="GO:0016757">
    <property type="term" value="F:glycosyltransferase activity"/>
    <property type="evidence" value="ECO:0007669"/>
    <property type="project" value="InterPro"/>
</dbReference>
<keyword evidence="1" id="KW-1133">Transmembrane helix</keyword>
<accession>A0A1T4QHR6</accession>
<keyword evidence="1" id="KW-0812">Transmembrane</keyword>
<dbReference type="Proteomes" id="UP000190102">
    <property type="component" value="Unassembled WGS sequence"/>
</dbReference>
<dbReference type="Pfam" id="PF00534">
    <property type="entry name" value="Glycos_transf_1"/>
    <property type="match status" value="1"/>
</dbReference>
<dbReference type="EMBL" id="FUWR01000013">
    <property type="protein sequence ID" value="SKA03177.1"/>
    <property type="molecule type" value="Genomic_DNA"/>
</dbReference>
<dbReference type="InterPro" id="IPR001296">
    <property type="entry name" value="Glyco_trans_1"/>
</dbReference>
<evidence type="ECO:0000259" key="2">
    <source>
        <dbReference type="Pfam" id="PF00534"/>
    </source>
</evidence>
<evidence type="ECO:0000256" key="1">
    <source>
        <dbReference type="SAM" id="Phobius"/>
    </source>
</evidence>
<gene>
    <name evidence="3" type="ORF">SAMN02745119_02407</name>
</gene>
<dbReference type="Gene3D" id="3.40.50.2000">
    <property type="entry name" value="Glycogen Phosphorylase B"/>
    <property type="match status" value="1"/>
</dbReference>
<organism evidence="3 4">
    <name type="scientific">Trichlorobacter thiogenes</name>
    <dbReference type="NCBI Taxonomy" id="115783"/>
    <lineage>
        <taxon>Bacteria</taxon>
        <taxon>Pseudomonadati</taxon>
        <taxon>Thermodesulfobacteriota</taxon>
        <taxon>Desulfuromonadia</taxon>
        <taxon>Geobacterales</taxon>
        <taxon>Geobacteraceae</taxon>
        <taxon>Trichlorobacter</taxon>
    </lineage>
</organism>
<dbReference type="SUPFAM" id="SSF53756">
    <property type="entry name" value="UDP-Glycosyltransferase/glycogen phosphorylase"/>
    <property type="match status" value="1"/>
</dbReference>
<feature type="transmembrane region" description="Helical" evidence="1">
    <location>
        <begin position="69"/>
        <end position="90"/>
    </location>
</feature>
<protein>
    <recommendedName>
        <fullName evidence="2">Glycosyl transferase family 1 domain-containing protein</fullName>
    </recommendedName>
</protein>
<dbReference type="AlphaFoldDB" id="A0A1T4QHR6"/>
<dbReference type="STRING" id="115783.SAMN02745119_02407"/>
<sequence>MKMFDVEGLLQTSHRFLVSGKKFYQNSDEHCADSVDLNRYSCVIISMETKPSSKPFDVIIRYLKKQRTAYILTFLSLVLPSLSTVTTFLFNARFFKDYIWRALFEKTLSAVDFELVTNRNYRVCTVPWNILQSAGLNSLAFTSNPAYPKLDTNDFDIFIAQTPFPGRVDKKTTLIVRYHDALPVLMPHTIANKSRHQATHYYALLSNINSGAYFACVSESTRKDLLRLFPEVKDRAVTIHNMVSHHYYVEGAEPVKAVRIIQTRLNLERPDVHPVFTDSQDRESFYQRHLNLNPFRYLLVVSTLEPRKNHIRLIEAWETIITELDPTLKLVFVGTVGWDIEALVEKMQPGIEHGRLFVLNNVPADELRVLYRNAAVTVCPSVAEGFDFAGVESISSGGVVLASDISVHREVYDGAAEYFDPYSTVHLVDALKKVLYDPEASTIRETLLSCAEDVSLRYRPEHLLPLWEQLLSRINYESKDITKETR</sequence>
<keyword evidence="1" id="KW-0472">Membrane</keyword>
<dbReference type="PANTHER" id="PTHR46401:SF8">
    <property type="entry name" value="BLL6006 PROTEIN"/>
    <property type="match status" value="1"/>
</dbReference>
<feature type="domain" description="Glycosyl transferase family 1" evidence="2">
    <location>
        <begin position="293"/>
        <end position="440"/>
    </location>
</feature>
<dbReference type="CDD" id="cd03809">
    <property type="entry name" value="GT4_MtfB-like"/>
    <property type="match status" value="1"/>
</dbReference>
<evidence type="ECO:0000313" key="3">
    <source>
        <dbReference type="EMBL" id="SKA03177.1"/>
    </source>
</evidence>